<protein>
    <submittedName>
        <fullName evidence="2">CopG family transcriptional regulator</fullName>
    </submittedName>
</protein>
<gene>
    <name evidence="2" type="ORF">ENL91_02110</name>
</gene>
<evidence type="ECO:0000256" key="1">
    <source>
        <dbReference type="SAM" id="Coils"/>
    </source>
</evidence>
<comment type="caution">
    <text evidence="2">The sequence shown here is derived from an EMBL/GenBank/DDBJ whole genome shotgun (WGS) entry which is preliminary data.</text>
</comment>
<organism evidence="2">
    <name type="scientific">Candidatus Methanosuratincola petrocarbonis</name>
    <name type="common">ex Vanwonterghem et al. 2016</name>
    <dbReference type="NCBI Taxonomy" id="1867261"/>
    <lineage>
        <taxon>Archaea</taxon>
        <taxon>Thermoproteota</taxon>
        <taxon>Methanosuratincolia</taxon>
        <taxon>Candidatus Methanomethylicales</taxon>
        <taxon>Candidatus Methanomethylicaceae</taxon>
        <taxon>Candidatus Methanosuratincola (ex Vanwonterghem et al. 2016)</taxon>
    </lineage>
</organism>
<feature type="coiled-coil region" evidence="1">
    <location>
        <begin position="44"/>
        <end position="71"/>
    </location>
</feature>
<reference evidence="2" key="1">
    <citation type="journal article" date="2020" name="mSystems">
        <title>Genome- and Community-Level Interaction Insights into Carbon Utilization and Element Cycling Functions of Hydrothermarchaeota in Hydrothermal Sediment.</title>
        <authorList>
            <person name="Zhou Z."/>
            <person name="Liu Y."/>
            <person name="Xu W."/>
            <person name="Pan J."/>
            <person name="Luo Z.H."/>
            <person name="Li M."/>
        </authorList>
    </citation>
    <scope>NUCLEOTIDE SEQUENCE [LARGE SCALE GENOMIC DNA]</scope>
    <source>
        <strain evidence="2">SpSt-1038</strain>
    </source>
</reference>
<dbReference type="EMBL" id="DRVT01000023">
    <property type="protein sequence ID" value="HHI48946.1"/>
    <property type="molecule type" value="Genomic_DNA"/>
</dbReference>
<name>A0A7J3UYK1_9CREN</name>
<keyword evidence="1" id="KW-0175">Coiled coil</keyword>
<sequence>MVVTIGGKLSKYTTLSVKVPKEVKEKLKKHGIRPSEILKKAILDEIREREIEELERRADEMKDELAKFSTEYVVKAIREDRDSR</sequence>
<evidence type="ECO:0000313" key="2">
    <source>
        <dbReference type="EMBL" id="HHI48946.1"/>
    </source>
</evidence>
<accession>A0A7J3UYK1</accession>
<proteinExistence type="predicted"/>
<dbReference type="AlphaFoldDB" id="A0A7J3UYK1"/>